<name>A0A6M5Z6J6_9BACT</name>
<dbReference type="InterPro" id="IPR029044">
    <property type="entry name" value="Nucleotide-diphossugar_trans"/>
</dbReference>
<dbReference type="KEGG" id="ftj:FTUN_8959"/>
<dbReference type="Proteomes" id="UP000503447">
    <property type="component" value="Chromosome"/>
</dbReference>
<accession>A0A6M5Z6J6</accession>
<reference evidence="2" key="1">
    <citation type="submission" date="2020-05" db="EMBL/GenBank/DDBJ databases">
        <title>Frigoriglobus tundricola gen. nov., sp. nov., a psychrotolerant cellulolytic planctomycete of the family Gemmataceae with two divergent copies of 16S rRNA gene.</title>
        <authorList>
            <person name="Kulichevskaya I.S."/>
            <person name="Ivanova A.A."/>
            <person name="Naumoff D.G."/>
            <person name="Beletsky A.V."/>
            <person name="Rijpstra W.I.C."/>
            <person name="Sinninghe Damste J.S."/>
            <person name="Mardanov A.V."/>
            <person name="Ravin N.V."/>
            <person name="Dedysh S.N."/>
        </authorList>
    </citation>
    <scope>NUCLEOTIDE SEQUENCE [LARGE SCALE GENOMIC DNA]</scope>
    <source>
        <strain evidence="2">PL17</strain>
    </source>
</reference>
<dbReference type="SUPFAM" id="SSF53448">
    <property type="entry name" value="Nucleotide-diphospho-sugar transferases"/>
    <property type="match status" value="1"/>
</dbReference>
<evidence type="ECO:0000313" key="2">
    <source>
        <dbReference type="Proteomes" id="UP000503447"/>
    </source>
</evidence>
<protein>
    <submittedName>
        <fullName evidence="1">Uncharacterized protein</fullName>
    </submittedName>
</protein>
<gene>
    <name evidence="1" type="ORF">FTUN_8959</name>
</gene>
<dbReference type="RefSeq" id="WP_171475888.1">
    <property type="nucleotide sequence ID" value="NZ_CP053452.2"/>
</dbReference>
<sequence length="535" mass="59576">MIEVPWRDALLLHQWHPAAPDSGADNGNREYFERMRTRGEEVRNGGHLVPVAGPAADPPPRVPAAPARWRVVVATRSLSAELYRLSGEFLTFDGPEPSHRVRVTDAGPAEYFRRLAALDADWVINLDEDAFVLDPRGLLALVRRMEAEGYAACGVPDGGAVPIRVHNPAACNAFFNVFDLRRCRPAWADWDRVLRLRHRTEYERAVAPFVRGPHAYDDFEPYYGAFFALRDAGERILSLEAETWRDGVTTLVRGPNGPLLLHAWYARAWVGDPATRQRYEAVVAHARAHRAGAGAGGPAPEVPDAVLARTLVGLVVYDRVPNVERWLAAWHRSERGAARLAVIHNRDRADPAATRAITAGRPDAYVPRANVGYDIGAFRDVVTGRLAAALPDWEYLLWCTDDFVPVRPDFLLQFLARAADPRVGLVAGRYGYWPGNWSGRESERHCRTVGFLIRRATAAALRFPAAAALSREDCLAFEHRPGHLMEQVLARGERVADLGDADAQIMWDLNHEADLDRWPAYERHFGARPHPGTGS</sequence>
<organism evidence="1 2">
    <name type="scientific">Frigoriglobus tundricola</name>
    <dbReference type="NCBI Taxonomy" id="2774151"/>
    <lineage>
        <taxon>Bacteria</taxon>
        <taxon>Pseudomonadati</taxon>
        <taxon>Planctomycetota</taxon>
        <taxon>Planctomycetia</taxon>
        <taxon>Gemmatales</taxon>
        <taxon>Gemmataceae</taxon>
        <taxon>Frigoriglobus</taxon>
    </lineage>
</organism>
<dbReference type="EMBL" id="CP053452">
    <property type="protein sequence ID" value="QJX01315.1"/>
    <property type="molecule type" value="Genomic_DNA"/>
</dbReference>
<dbReference type="AlphaFoldDB" id="A0A6M5Z6J6"/>
<proteinExistence type="predicted"/>
<evidence type="ECO:0000313" key="1">
    <source>
        <dbReference type="EMBL" id="QJX01315.1"/>
    </source>
</evidence>
<keyword evidence="2" id="KW-1185">Reference proteome</keyword>